<dbReference type="SMART" id="SM00850">
    <property type="entry name" value="LytTR"/>
    <property type="match status" value="1"/>
</dbReference>
<dbReference type="GO" id="GO:0003677">
    <property type="term" value="F:DNA binding"/>
    <property type="evidence" value="ECO:0007669"/>
    <property type="project" value="UniProtKB-KW"/>
</dbReference>
<evidence type="ECO:0000256" key="1">
    <source>
        <dbReference type="PROSITE-ProRule" id="PRU00169"/>
    </source>
</evidence>
<feature type="domain" description="Response regulatory" evidence="2">
    <location>
        <begin position="3"/>
        <end position="117"/>
    </location>
</feature>
<keyword evidence="4" id="KW-0238">DNA-binding</keyword>
<dbReference type="PROSITE" id="PS50930">
    <property type="entry name" value="HTH_LYTTR"/>
    <property type="match status" value="1"/>
</dbReference>
<evidence type="ECO:0000313" key="5">
    <source>
        <dbReference type="Proteomes" id="UP001178275"/>
    </source>
</evidence>
<dbReference type="PANTHER" id="PTHR37299:SF1">
    <property type="entry name" value="STAGE 0 SPORULATION PROTEIN A HOMOLOG"/>
    <property type="match status" value="1"/>
</dbReference>
<feature type="domain" description="HTH LytTR-type" evidence="3">
    <location>
        <begin position="145"/>
        <end position="249"/>
    </location>
</feature>
<dbReference type="Gene3D" id="2.40.50.40">
    <property type="match status" value="1"/>
</dbReference>
<dbReference type="InterPro" id="IPR001789">
    <property type="entry name" value="Sig_transdc_resp-reg_receiver"/>
</dbReference>
<dbReference type="Pfam" id="PF00072">
    <property type="entry name" value="Response_reg"/>
    <property type="match status" value="1"/>
</dbReference>
<comment type="caution">
    <text evidence="4">The sequence shown here is derived from an EMBL/GenBank/DDBJ whole genome shotgun (WGS) entry which is preliminary data.</text>
</comment>
<dbReference type="Proteomes" id="UP001178275">
    <property type="component" value="Unassembled WGS sequence"/>
</dbReference>
<keyword evidence="1" id="KW-0597">Phosphoprotein</keyword>
<dbReference type="RefSeq" id="WP_305161705.1">
    <property type="nucleotide sequence ID" value="NZ_JAUUTW010000025.1"/>
</dbReference>
<name>A0AA90PCG5_9BACI</name>
<dbReference type="InterPro" id="IPR011006">
    <property type="entry name" value="CheY-like_superfamily"/>
</dbReference>
<feature type="modified residue" description="4-aspartylphosphate" evidence="1">
    <location>
        <position position="54"/>
    </location>
</feature>
<proteinExistence type="predicted"/>
<sequence>MMKAFIVEDEPLARDELKYLLKRSRQVEVVGEAEGIEDAMKDISRLKPELVFLDIELAEGNGLHLAKQLAELDPAPSLIFATAYDEFALQAFELYAFDYLLKPFNEKRIRQTLEKLMKQRQIGEDESRSAAPPASRTAVEQTGKLPVVIDDRIVLIDRDNILFIGHMDGKTIIKTEENEYKIGDPLIVLEKKLDKRSFLRVHRGFIVNVIHISEIQPWFNSTYNLIMSDGSNIPVSRTYVKELKQLIGF</sequence>
<dbReference type="Gene3D" id="3.40.50.2300">
    <property type="match status" value="1"/>
</dbReference>
<dbReference type="Gene3D" id="2.20.25.10">
    <property type="match status" value="1"/>
</dbReference>
<evidence type="ECO:0000259" key="2">
    <source>
        <dbReference type="PROSITE" id="PS50110"/>
    </source>
</evidence>
<organism evidence="4 5">
    <name type="scientific">Peribacillus frigoritolerans</name>
    <dbReference type="NCBI Taxonomy" id="450367"/>
    <lineage>
        <taxon>Bacteria</taxon>
        <taxon>Bacillati</taxon>
        <taxon>Bacillota</taxon>
        <taxon>Bacilli</taxon>
        <taxon>Bacillales</taxon>
        <taxon>Bacillaceae</taxon>
        <taxon>Peribacillus</taxon>
    </lineage>
</organism>
<dbReference type="GO" id="GO:0000156">
    <property type="term" value="F:phosphorelay response regulator activity"/>
    <property type="evidence" value="ECO:0007669"/>
    <property type="project" value="InterPro"/>
</dbReference>
<dbReference type="SUPFAM" id="SSF52172">
    <property type="entry name" value="CheY-like"/>
    <property type="match status" value="1"/>
</dbReference>
<evidence type="ECO:0000259" key="3">
    <source>
        <dbReference type="PROSITE" id="PS50930"/>
    </source>
</evidence>
<dbReference type="AlphaFoldDB" id="A0AA90PCG5"/>
<accession>A0AA90PCG5</accession>
<dbReference type="InterPro" id="IPR046947">
    <property type="entry name" value="LytR-like"/>
</dbReference>
<dbReference type="SMART" id="SM00448">
    <property type="entry name" value="REC"/>
    <property type="match status" value="1"/>
</dbReference>
<dbReference type="PANTHER" id="PTHR37299">
    <property type="entry name" value="TRANSCRIPTIONAL REGULATOR-RELATED"/>
    <property type="match status" value="1"/>
</dbReference>
<dbReference type="Pfam" id="PF04397">
    <property type="entry name" value="LytTR"/>
    <property type="match status" value="1"/>
</dbReference>
<protein>
    <submittedName>
        <fullName evidence="4">LytTR family transcriptional regulator DNA-binding domain-containing protein</fullName>
    </submittedName>
</protein>
<dbReference type="PROSITE" id="PS50110">
    <property type="entry name" value="RESPONSE_REGULATORY"/>
    <property type="match status" value="1"/>
</dbReference>
<dbReference type="InterPro" id="IPR007492">
    <property type="entry name" value="LytTR_DNA-bd_dom"/>
</dbReference>
<dbReference type="EMBL" id="JAUUTW010000025">
    <property type="protein sequence ID" value="MDP1453319.1"/>
    <property type="molecule type" value="Genomic_DNA"/>
</dbReference>
<gene>
    <name evidence="4" type="ORF">Q8G36_20340</name>
</gene>
<reference evidence="4" key="1">
    <citation type="submission" date="2023-07" db="EMBL/GenBank/DDBJ databases">
        <title>Murine gut Bacillus species.</title>
        <authorList>
            <person name="Gutman E."/>
            <person name="Hashuel R."/>
            <person name="Litvak Y."/>
        </authorList>
    </citation>
    <scope>NUCLEOTIDE SEQUENCE</scope>
    <source>
        <strain evidence="4">RU293</strain>
    </source>
</reference>
<evidence type="ECO:0000313" key="4">
    <source>
        <dbReference type="EMBL" id="MDP1453319.1"/>
    </source>
</evidence>